<proteinExistence type="predicted"/>
<keyword evidence="1" id="KW-1003">Cell membrane</keyword>
<feature type="compositionally biased region" description="Basic and acidic residues" evidence="6">
    <location>
        <begin position="84"/>
        <end position="95"/>
    </location>
</feature>
<keyword evidence="5 7" id="KW-0449">Lipoprotein</keyword>
<comment type="caution">
    <text evidence="7">The sequence shown here is derived from an EMBL/GenBank/DDBJ whole genome shotgun (WGS) entry which is preliminary data.</text>
</comment>
<reference evidence="7" key="1">
    <citation type="submission" date="2022-10" db="EMBL/GenBank/DDBJ databases">
        <title>The WGS of Solirubrobacter phytolaccae KCTC 29190.</title>
        <authorList>
            <person name="Jiang Z."/>
        </authorList>
    </citation>
    <scope>NUCLEOTIDE SEQUENCE</scope>
    <source>
        <strain evidence="7">KCTC 29190</strain>
    </source>
</reference>
<evidence type="ECO:0000256" key="4">
    <source>
        <dbReference type="ARBA" id="ARBA00023139"/>
    </source>
</evidence>
<dbReference type="InterPro" id="IPR025971">
    <property type="entry name" value="LppP/LprE"/>
</dbReference>
<evidence type="ECO:0000256" key="1">
    <source>
        <dbReference type="ARBA" id="ARBA00022475"/>
    </source>
</evidence>
<keyword evidence="8" id="KW-1185">Reference proteome</keyword>
<evidence type="ECO:0000313" key="8">
    <source>
        <dbReference type="Proteomes" id="UP001147653"/>
    </source>
</evidence>
<keyword evidence="3" id="KW-0472">Membrane</keyword>
<feature type="compositionally biased region" description="Basic residues" evidence="6">
    <location>
        <begin position="65"/>
        <end position="79"/>
    </location>
</feature>
<keyword evidence="4" id="KW-0564">Palmitate</keyword>
<gene>
    <name evidence="7" type="ORF">OJ997_10515</name>
</gene>
<dbReference type="EMBL" id="JAPDDP010000015">
    <property type="protein sequence ID" value="MDA0180726.1"/>
    <property type="molecule type" value="Genomic_DNA"/>
</dbReference>
<evidence type="ECO:0000256" key="2">
    <source>
        <dbReference type="ARBA" id="ARBA00022729"/>
    </source>
</evidence>
<evidence type="ECO:0000256" key="3">
    <source>
        <dbReference type="ARBA" id="ARBA00023136"/>
    </source>
</evidence>
<evidence type="ECO:0000256" key="6">
    <source>
        <dbReference type="SAM" id="MobiDB-lite"/>
    </source>
</evidence>
<evidence type="ECO:0000256" key="5">
    <source>
        <dbReference type="ARBA" id="ARBA00023288"/>
    </source>
</evidence>
<evidence type="ECO:0000313" key="7">
    <source>
        <dbReference type="EMBL" id="MDA0180726.1"/>
    </source>
</evidence>
<keyword evidence="2" id="KW-0732">Signal</keyword>
<sequence>MQAERDRRRLPARSPWALWTRRILGLLATAAFLGVGFAIYDMVRPEGTDSVGAAVTSATPTATPKAKKSKSGSKQKTTKPKPLTKSEKRARETAVDTIREQGDTTLRAEDYDPRARLRVLIGRPVGDATGGYTAYFFTKDGFLDKDAQFRSSELKVAKQGKATITLRYGVYKDGDKAGSPSGTKRVRFRLDGTSLTALDTVPAADERFQRTSS</sequence>
<accession>A0A9X3S8T4</accession>
<name>A0A9X3S8T4_9ACTN</name>
<organism evidence="7 8">
    <name type="scientific">Solirubrobacter phytolaccae</name>
    <dbReference type="NCBI Taxonomy" id="1404360"/>
    <lineage>
        <taxon>Bacteria</taxon>
        <taxon>Bacillati</taxon>
        <taxon>Actinomycetota</taxon>
        <taxon>Thermoleophilia</taxon>
        <taxon>Solirubrobacterales</taxon>
        <taxon>Solirubrobacteraceae</taxon>
        <taxon>Solirubrobacter</taxon>
    </lineage>
</organism>
<protein>
    <submittedName>
        <fullName evidence="7">LppP/LprE family lipoprotein</fullName>
    </submittedName>
</protein>
<feature type="region of interest" description="Disordered" evidence="6">
    <location>
        <begin position="55"/>
        <end position="95"/>
    </location>
</feature>
<dbReference type="AlphaFoldDB" id="A0A9X3S8T4"/>
<dbReference type="Pfam" id="PF14041">
    <property type="entry name" value="Lipoprotein_21"/>
    <property type="match status" value="1"/>
</dbReference>
<dbReference type="RefSeq" id="WP_270025040.1">
    <property type="nucleotide sequence ID" value="NZ_JAPDDP010000015.1"/>
</dbReference>
<dbReference type="Proteomes" id="UP001147653">
    <property type="component" value="Unassembled WGS sequence"/>
</dbReference>
<feature type="compositionally biased region" description="Low complexity" evidence="6">
    <location>
        <begin position="55"/>
        <end position="64"/>
    </location>
</feature>